<dbReference type="UniPathway" id="UPA00078">
    <property type="reaction ID" value="UER00160"/>
</dbReference>
<evidence type="ECO:0000256" key="10">
    <source>
        <dbReference type="ARBA" id="ARBA00022898"/>
    </source>
</evidence>
<dbReference type="Gene3D" id="3.90.1150.10">
    <property type="entry name" value="Aspartate Aminotransferase, domain 1"/>
    <property type="match status" value="1"/>
</dbReference>
<dbReference type="SUPFAM" id="SSF53383">
    <property type="entry name" value="PLP-dependent transferases"/>
    <property type="match status" value="1"/>
</dbReference>
<evidence type="ECO:0000256" key="8">
    <source>
        <dbReference type="ARBA" id="ARBA00022691"/>
    </source>
</evidence>
<dbReference type="EMBL" id="FMYU01000006">
    <property type="protein sequence ID" value="SDC54233.1"/>
    <property type="molecule type" value="Genomic_DNA"/>
</dbReference>
<keyword evidence="6 13" id="KW-0032">Aminotransferase</keyword>
<dbReference type="InterPro" id="IPR015422">
    <property type="entry name" value="PyrdxlP-dep_Trfase_small"/>
</dbReference>
<feature type="binding site" evidence="13">
    <location>
        <position position="309"/>
    </location>
    <ligand>
        <name>substrate</name>
    </ligand>
</feature>
<comment type="catalytic activity">
    <reaction evidence="11 13">
        <text>(8S)-8-amino-7-oxononanoate + S-adenosyl-L-methionine = S-adenosyl-4-methylsulfanyl-2-oxobutanoate + (7R,8S)-7,8-diammoniononanoate</text>
        <dbReference type="Rhea" id="RHEA:16861"/>
        <dbReference type="ChEBI" id="CHEBI:16490"/>
        <dbReference type="ChEBI" id="CHEBI:59789"/>
        <dbReference type="ChEBI" id="CHEBI:149468"/>
        <dbReference type="ChEBI" id="CHEBI:149469"/>
        <dbReference type="EC" id="2.6.1.62"/>
    </reaction>
</comment>
<dbReference type="Gene3D" id="3.40.640.10">
    <property type="entry name" value="Type I PLP-dependent aspartate aminotransferase-like (Major domain)"/>
    <property type="match status" value="1"/>
</dbReference>
<dbReference type="AlphaFoldDB" id="A0A1G6MFE0"/>
<keyword evidence="9 13" id="KW-0093">Biotin biosynthesis</keyword>
<dbReference type="GO" id="GO:0009102">
    <property type="term" value="P:biotin biosynthetic process"/>
    <property type="evidence" value="ECO:0007669"/>
    <property type="project" value="UniProtKB-UniRule"/>
</dbReference>
<gene>
    <name evidence="13" type="primary">bioA</name>
    <name evidence="14" type="ORF">SAMN05660835_00980</name>
</gene>
<feature type="modified residue" description="N6-(pyridoxal phosphate)lysine" evidence="13">
    <location>
        <position position="274"/>
    </location>
</feature>
<evidence type="ECO:0000256" key="5">
    <source>
        <dbReference type="ARBA" id="ARBA00022490"/>
    </source>
</evidence>
<keyword evidence="5 13" id="KW-0963">Cytoplasm</keyword>
<evidence type="ECO:0000313" key="14">
    <source>
        <dbReference type="EMBL" id="SDC54233.1"/>
    </source>
</evidence>
<feature type="binding site" evidence="13">
    <location>
        <begin position="106"/>
        <end position="107"/>
    </location>
    <ligand>
        <name>pyridoxal 5'-phosphate</name>
        <dbReference type="ChEBI" id="CHEBI:597326"/>
    </ligand>
</feature>
<dbReference type="PANTHER" id="PTHR42684:SF17">
    <property type="entry name" value="ADENOSYLMETHIONINE-8-AMINO-7-OXONONANOATE AMINOTRANSFERASE"/>
    <property type="match status" value="1"/>
</dbReference>
<keyword evidence="7 13" id="KW-0808">Transferase</keyword>
<dbReference type="PROSITE" id="PS00600">
    <property type="entry name" value="AA_TRANSFER_CLASS_3"/>
    <property type="match status" value="1"/>
</dbReference>
<evidence type="ECO:0000256" key="3">
    <source>
        <dbReference type="ARBA" id="ARBA00005063"/>
    </source>
</evidence>
<feature type="site" description="Participates in the substrate recognition with KAPA and in a stacking interaction with the adenine ring of SAM" evidence="13">
    <location>
        <position position="9"/>
    </location>
</feature>
<organism evidence="14 15">
    <name type="scientific">Desulfurella multipotens</name>
    <dbReference type="NCBI Taxonomy" id="79269"/>
    <lineage>
        <taxon>Bacteria</taxon>
        <taxon>Pseudomonadati</taxon>
        <taxon>Campylobacterota</taxon>
        <taxon>Desulfurellia</taxon>
        <taxon>Desulfurellales</taxon>
        <taxon>Desulfurellaceae</taxon>
        <taxon>Desulfurella</taxon>
    </lineage>
</organism>
<comment type="similarity">
    <text evidence="12 13">Belongs to the class-III pyridoxal-phosphate-dependent aminotransferase family. BioA subfamily.</text>
</comment>
<evidence type="ECO:0000256" key="7">
    <source>
        <dbReference type="ARBA" id="ARBA00022679"/>
    </source>
</evidence>
<evidence type="ECO:0000256" key="2">
    <source>
        <dbReference type="ARBA" id="ARBA00004496"/>
    </source>
</evidence>
<keyword evidence="8 13" id="KW-0949">S-adenosyl-L-methionine</keyword>
<evidence type="ECO:0000313" key="15">
    <source>
        <dbReference type="Proteomes" id="UP000199411"/>
    </source>
</evidence>
<evidence type="ECO:0000256" key="6">
    <source>
        <dbReference type="ARBA" id="ARBA00022576"/>
    </source>
</evidence>
<dbReference type="GO" id="GO:0030170">
    <property type="term" value="F:pyridoxal phosphate binding"/>
    <property type="evidence" value="ECO:0007669"/>
    <property type="project" value="UniProtKB-UniRule"/>
</dbReference>
<feature type="binding site" evidence="13">
    <location>
        <position position="405"/>
    </location>
    <ligand>
        <name>substrate</name>
    </ligand>
</feature>
<dbReference type="RefSeq" id="WP_092128591.1">
    <property type="nucleotide sequence ID" value="NZ_FMYU01000006.1"/>
</dbReference>
<dbReference type="HAMAP" id="MF_00834">
    <property type="entry name" value="BioA"/>
    <property type="match status" value="1"/>
</dbReference>
<feature type="binding site" evidence="13">
    <location>
        <position position="139"/>
    </location>
    <ligand>
        <name>substrate</name>
    </ligand>
</feature>
<dbReference type="InterPro" id="IPR049704">
    <property type="entry name" value="Aminotrans_3_PPA_site"/>
</dbReference>
<dbReference type="Proteomes" id="UP000199411">
    <property type="component" value="Unassembled WGS sequence"/>
</dbReference>
<dbReference type="CDD" id="cd00610">
    <property type="entry name" value="OAT_like"/>
    <property type="match status" value="1"/>
</dbReference>
<comment type="function">
    <text evidence="13">Catalyzes the transfer of the alpha-amino group from S-adenosyl-L-methionine (SAM) to 7-keto-8-aminopelargonic acid (KAPA) to form 7,8-diaminopelargonic acid (DAPA). It is the only aminotransferase known to utilize SAM as an amino donor.</text>
</comment>
<comment type="subcellular location">
    <subcellularLocation>
        <location evidence="2 13">Cytoplasm</location>
    </subcellularLocation>
</comment>
<evidence type="ECO:0000256" key="4">
    <source>
        <dbReference type="ARBA" id="ARBA00011738"/>
    </source>
</evidence>
<feature type="binding site" evidence="13">
    <location>
        <position position="245"/>
    </location>
    <ligand>
        <name>pyridoxal 5'-phosphate</name>
        <dbReference type="ChEBI" id="CHEBI:597326"/>
    </ligand>
</feature>
<sequence length="444" mass="50919">MDYPIWHPCSQMKDHEVYPIIHIKKAKGVYLYDEKGNSYIDGISSWWVNLFGHSNKRLNNAIKKQLEVLEQVIFAGFTHDRALELSQRLLKIVPKNLKKIFFAEIGSSAVEISLKLSHHYFKNIGIKGKNKFVYLENGYHGETLGALSVMGEPLYKNAYEDILIKNIMVEFPNCYRCPFGKTRNNCDVECFSFMEKTLSSKADCVAGVIVEPLVQFAGGFKMYPSKYLSKLRELTKKLNIHLILDEIATGFGRTGTMFALEQAQIEPDFLCLSKGITSGYLPLSVVLTTDEIYNAFYDDYSKGKNFLHSHSYDGNALACACACETLNIFEDENVLENNKKKYTLMRQLIENYFKDFDFVGEIRHTGFISAIEFVKDKYTKMPIDSSIRFGFKIYRKALEKGVLLRNLGDLIYFLPPYVIDNSQIEQLVESAYFATKEVIDENFC</sequence>
<dbReference type="GO" id="GO:0005737">
    <property type="term" value="C:cytoplasm"/>
    <property type="evidence" value="ECO:0007669"/>
    <property type="project" value="UniProtKB-SubCell"/>
</dbReference>
<name>A0A1G6MFE0_9BACT</name>
<comment type="pathway">
    <text evidence="3 13">Cofactor biosynthesis; biotin biosynthesis; 7,8-diaminononanoate from 8-amino-7-oxononanoate (SAM route): step 1/1.</text>
</comment>
<comment type="subunit">
    <text evidence="4 13">Homodimer.</text>
</comment>
<keyword evidence="15" id="KW-1185">Reference proteome</keyword>
<dbReference type="OrthoDB" id="9801834at2"/>
<dbReference type="GO" id="GO:0004015">
    <property type="term" value="F:adenosylmethionine-8-amino-7-oxononanoate transaminase activity"/>
    <property type="evidence" value="ECO:0007669"/>
    <property type="project" value="UniProtKB-UniRule"/>
</dbReference>
<dbReference type="EC" id="2.6.1.62" evidence="13"/>
<protein>
    <recommendedName>
        <fullName evidence="13">Adenosylmethionine-8-amino-7-oxononanoate aminotransferase</fullName>
        <ecNumber evidence="13">2.6.1.62</ecNumber>
    </recommendedName>
    <alternativeName>
        <fullName evidence="13">7,8-diamino-pelargonic acid aminotransferase</fullName>
        <shortName evidence="13">DAPA AT</shortName>
        <shortName evidence="13">DAPA aminotransferase</shortName>
    </alternativeName>
    <alternativeName>
        <fullName evidence="13">7,8-diaminononanoate synthase</fullName>
        <shortName evidence="13">DANS</shortName>
    </alternativeName>
    <alternativeName>
        <fullName evidence="13">Diaminopelargonic acid synthase</fullName>
    </alternativeName>
</protein>
<feature type="binding site" evidence="13">
    <location>
        <position position="274"/>
    </location>
    <ligand>
        <name>substrate</name>
    </ligand>
</feature>
<evidence type="ECO:0000256" key="13">
    <source>
        <dbReference type="HAMAP-Rule" id="MF_00834"/>
    </source>
</evidence>
<evidence type="ECO:0000256" key="1">
    <source>
        <dbReference type="ARBA" id="ARBA00001933"/>
    </source>
</evidence>
<dbReference type="InterPro" id="IPR015424">
    <property type="entry name" value="PyrdxlP-dep_Trfase"/>
</dbReference>
<reference evidence="15" key="1">
    <citation type="submission" date="2016-10" db="EMBL/GenBank/DDBJ databases">
        <authorList>
            <person name="Varghese N."/>
            <person name="Submissions S."/>
        </authorList>
    </citation>
    <scope>NUCLEOTIDE SEQUENCE [LARGE SCALE GENOMIC DNA]</scope>
    <source>
        <strain evidence="15">DSM 8415</strain>
    </source>
</reference>
<proteinExistence type="inferred from homology"/>
<dbReference type="PANTHER" id="PTHR42684">
    <property type="entry name" value="ADENOSYLMETHIONINE-8-AMINO-7-OXONONANOATE AMINOTRANSFERASE"/>
    <property type="match status" value="1"/>
</dbReference>
<evidence type="ECO:0000256" key="11">
    <source>
        <dbReference type="ARBA" id="ARBA00048449"/>
    </source>
</evidence>
<accession>A0A1G6MFE0</accession>
<dbReference type="InterPro" id="IPR005814">
    <property type="entry name" value="Aminotrans_3"/>
</dbReference>
<dbReference type="NCBIfam" id="TIGR00508">
    <property type="entry name" value="bioA"/>
    <property type="match status" value="1"/>
</dbReference>
<dbReference type="FunFam" id="3.40.640.10:FF:000078">
    <property type="entry name" value="Adenosylmethionine-8-amino-7-oxononanoate aminotransferase"/>
    <property type="match status" value="1"/>
</dbReference>
<feature type="binding site" evidence="13">
    <location>
        <begin position="310"/>
        <end position="311"/>
    </location>
    <ligand>
        <name>pyridoxal 5'-phosphate</name>
        <dbReference type="ChEBI" id="CHEBI:597326"/>
    </ligand>
</feature>
<keyword evidence="10 13" id="KW-0663">Pyridoxal phosphate</keyword>
<feature type="binding site" evidence="13">
    <location>
        <position position="46"/>
    </location>
    <ligand>
        <name>substrate</name>
    </ligand>
</feature>
<dbReference type="Pfam" id="PF00202">
    <property type="entry name" value="Aminotran_3"/>
    <property type="match status" value="1"/>
</dbReference>
<dbReference type="InterPro" id="IPR015421">
    <property type="entry name" value="PyrdxlP-dep_Trfase_major"/>
</dbReference>
<dbReference type="NCBIfam" id="NF004624">
    <property type="entry name" value="PRK05964.1"/>
    <property type="match status" value="1"/>
</dbReference>
<comment type="cofactor">
    <cofactor evidence="1 13">
        <name>pyridoxal 5'-phosphate</name>
        <dbReference type="ChEBI" id="CHEBI:597326"/>
    </cofactor>
</comment>
<evidence type="ECO:0000256" key="9">
    <source>
        <dbReference type="ARBA" id="ARBA00022756"/>
    </source>
</evidence>
<dbReference type="InterPro" id="IPR005815">
    <property type="entry name" value="BioA"/>
</dbReference>
<evidence type="ECO:0000256" key="12">
    <source>
        <dbReference type="ARBA" id="ARBA00060970"/>
    </source>
</evidence>